<feature type="region of interest" description="Disordered" evidence="1">
    <location>
        <begin position="21"/>
        <end position="43"/>
    </location>
</feature>
<keyword evidence="3" id="KW-1185">Reference proteome</keyword>
<accession>A0A484IDV7</accession>
<dbReference type="EMBL" id="LR216287">
    <property type="protein sequence ID" value="VFJ13850.1"/>
    <property type="molecule type" value="Genomic_DNA"/>
</dbReference>
<evidence type="ECO:0000313" key="2">
    <source>
        <dbReference type="EMBL" id="VFJ13850.1"/>
    </source>
</evidence>
<evidence type="ECO:0000313" key="3">
    <source>
        <dbReference type="Proteomes" id="UP000294299"/>
    </source>
</evidence>
<name>A0A484IDV7_9ARCH</name>
<sequence length="43" mass="4878">MDLQKTIENQVQQSFTDTINRMHEGYSNDTTAVDSDSAKENSK</sequence>
<reference evidence="2 3" key="1">
    <citation type="submission" date="2019-02" db="EMBL/GenBank/DDBJ databases">
        <authorList>
            <person name="Lehtovirta-Morley E L."/>
        </authorList>
    </citation>
    <scope>NUCLEOTIDE SEQUENCE [LARGE SCALE GENOMIC DNA]</scope>
    <source>
        <strain evidence="2">NFRAN1</strain>
    </source>
</reference>
<organism evidence="2 3">
    <name type="scientific">Candidatus Nitrosocosmicus franklandianus</name>
    <dbReference type="NCBI Taxonomy" id="1798806"/>
    <lineage>
        <taxon>Archaea</taxon>
        <taxon>Nitrososphaerota</taxon>
        <taxon>Nitrososphaeria</taxon>
        <taxon>Nitrososphaerales</taxon>
        <taxon>Nitrososphaeraceae</taxon>
        <taxon>Candidatus Nitrosocosmicus</taxon>
    </lineage>
</organism>
<dbReference type="AlphaFoldDB" id="A0A484IDV7"/>
<proteinExistence type="predicted"/>
<protein>
    <submittedName>
        <fullName evidence="2">Uncharacterized protein</fullName>
    </submittedName>
</protein>
<evidence type="ECO:0000256" key="1">
    <source>
        <dbReference type="SAM" id="MobiDB-lite"/>
    </source>
</evidence>
<dbReference type="Proteomes" id="UP000294299">
    <property type="component" value="Chromosome NFRAN"/>
</dbReference>
<dbReference type="KEGG" id="nfn:NFRAN_1528"/>
<gene>
    <name evidence="2" type="ORF">NFRAN_1528</name>
</gene>